<dbReference type="InterPro" id="IPR036047">
    <property type="entry name" value="F-box-like_dom_sf"/>
</dbReference>
<evidence type="ECO:0000313" key="3">
    <source>
        <dbReference type="Proteomes" id="UP000807306"/>
    </source>
</evidence>
<accession>A0A9P6EBR1</accession>
<evidence type="ECO:0000259" key="1">
    <source>
        <dbReference type="PROSITE" id="PS50181"/>
    </source>
</evidence>
<proteinExistence type="predicted"/>
<gene>
    <name evidence="2" type="ORF">CPB83DRAFT_858355</name>
</gene>
<dbReference type="InterPro" id="IPR032675">
    <property type="entry name" value="LRR_dom_sf"/>
</dbReference>
<dbReference type="SUPFAM" id="SSF81383">
    <property type="entry name" value="F-box domain"/>
    <property type="match status" value="1"/>
</dbReference>
<keyword evidence="3" id="KW-1185">Reference proteome</keyword>
<dbReference type="Proteomes" id="UP000807306">
    <property type="component" value="Unassembled WGS sequence"/>
</dbReference>
<dbReference type="AlphaFoldDB" id="A0A9P6EBR1"/>
<dbReference type="EMBL" id="MU157875">
    <property type="protein sequence ID" value="KAF9526109.1"/>
    <property type="molecule type" value="Genomic_DNA"/>
</dbReference>
<feature type="domain" description="F-box" evidence="1">
    <location>
        <begin position="3"/>
        <end position="53"/>
    </location>
</feature>
<evidence type="ECO:0000313" key="2">
    <source>
        <dbReference type="EMBL" id="KAF9526109.1"/>
    </source>
</evidence>
<sequence length="438" mass="48480">MTRRMALQLPNETLEVIFGDLPPATLAILSRVSDRFNGVAERLLYTSPVITDVITPTSPSPVKTLWWCNAMQRRGREYLLQTTVKKLCIRWQTNPGHQQGGSGSEPQACPLYLLNACEWLGEVLPRLVGLESLEIWLGPANLLPAHELERLLQHPQYHLQQRGPSTGVPIIKPMHAIERVLWNCRFPYLRSCSLGAEWKRGVQPYTPVLTNFLSTLASLRHLRVADLVDRSSLDSLSPNQLPPCNTLTQLNSFRGPAGAAASLIPGRPVQYLALTGHDSDLHEFNLERMTRGSVPLKSLDLSAMSIRTMLLQNISLNFGCVETLRVRLALRHTLHFAESGIRILTGLSRVLSAFSQLSHLDLSPTGLDAYGVGRTDLSEELGVCKEWSRACPTLRKVTFPSLIEWVLIEEAGGMEGSGAVWKCAEVAASTRGGSPTRF</sequence>
<dbReference type="PROSITE" id="PS50181">
    <property type="entry name" value="FBOX"/>
    <property type="match status" value="1"/>
</dbReference>
<dbReference type="OrthoDB" id="3247499at2759"/>
<reference evidence="2" key="1">
    <citation type="submission" date="2020-11" db="EMBL/GenBank/DDBJ databases">
        <authorList>
            <consortium name="DOE Joint Genome Institute"/>
            <person name="Ahrendt S."/>
            <person name="Riley R."/>
            <person name="Andreopoulos W."/>
            <person name="Labutti K."/>
            <person name="Pangilinan J."/>
            <person name="Ruiz-Duenas F.J."/>
            <person name="Barrasa J.M."/>
            <person name="Sanchez-Garcia M."/>
            <person name="Camarero S."/>
            <person name="Miyauchi S."/>
            <person name="Serrano A."/>
            <person name="Linde D."/>
            <person name="Babiker R."/>
            <person name="Drula E."/>
            <person name="Ayuso-Fernandez I."/>
            <person name="Pacheco R."/>
            <person name="Padilla G."/>
            <person name="Ferreira P."/>
            <person name="Barriuso J."/>
            <person name="Kellner H."/>
            <person name="Castanera R."/>
            <person name="Alfaro M."/>
            <person name="Ramirez L."/>
            <person name="Pisabarro A.G."/>
            <person name="Kuo A."/>
            <person name="Tritt A."/>
            <person name="Lipzen A."/>
            <person name="He G."/>
            <person name="Yan M."/>
            <person name="Ng V."/>
            <person name="Cullen D."/>
            <person name="Martin F."/>
            <person name="Rosso M.-N."/>
            <person name="Henrissat B."/>
            <person name="Hibbett D."/>
            <person name="Martinez A.T."/>
            <person name="Grigoriev I.V."/>
        </authorList>
    </citation>
    <scope>NUCLEOTIDE SEQUENCE</scope>
    <source>
        <strain evidence="2">CBS 506.95</strain>
    </source>
</reference>
<comment type="caution">
    <text evidence="2">The sequence shown here is derived from an EMBL/GenBank/DDBJ whole genome shotgun (WGS) entry which is preliminary data.</text>
</comment>
<protein>
    <recommendedName>
        <fullName evidence="1">F-box domain-containing protein</fullName>
    </recommendedName>
</protein>
<dbReference type="Pfam" id="PF12937">
    <property type="entry name" value="F-box-like"/>
    <property type="match status" value="1"/>
</dbReference>
<organism evidence="2 3">
    <name type="scientific">Crepidotus variabilis</name>
    <dbReference type="NCBI Taxonomy" id="179855"/>
    <lineage>
        <taxon>Eukaryota</taxon>
        <taxon>Fungi</taxon>
        <taxon>Dikarya</taxon>
        <taxon>Basidiomycota</taxon>
        <taxon>Agaricomycotina</taxon>
        <taxon>Agaricomycetes</taxon>
        <taxon>Agaricomycetidae</taxon>
        <taxon>Agaricales</taxon>
        <taxon>Agaricineae</taxon>
        <taxon>Crepidotaceae</taxon>
        <taxon>Crepidotus</taxon>
    </lineage>
</organism>
<name>A0A9P6EBR1_9AGAR</name>
<dbReference type="Gene3D" id="3.80.10.10">
    <property type="entry name" value="Ribonuclease Inhibitor"/>
    <property type="match status" value="1"/>
</dbReference>
<dbReference type="InterPro" id="IPR001810">
    <property type="entry name" value="F-box_dom"/>
</dbReference>